<dbReference type="RefSeq" id="WP_149839999.1">
    <property type="nucleotide sequence ID" value="NZ_VUOC01000004.1"/>
</dbReference>
<reference evidence="2 3" key="2">
    <citation type="submission" date="2019-09" db="EMBL/GenBank/DDBJ databases">
        <authorList>
            <person name="Jin C."/>
        </authorList>
    </citation>
    <scope>NUCLEOTIDE SEQUENCE [LARGE SCALE GENOMIC DNA]</scope>
    <source>
        <strain evidence="2 3">BN140078</strain>
    </source>
</reference>
<dbReference type="Gene3D" id="3.60.40.10">
    <property type="entry name" value="PPM-type phosphatase domain"/>
    <property type="match status" value="1"/>
</dbReference>
<reference evidence="2 3" key="1">
    <citation type="submission" date="2019-09" db="EMBL/GenBank/DDBJ databases">
        <title>Chitinophaga ginsengihumi sp. nov., isolated from soil of ginseng rhizosphere.</title>
        <authorList>
            <person name="Lee J."/>
        </authorList>
    </citation>
    <scope>NUCLEOTIDE SEQUENCE [LARGE SCALE GENOMIC DNA]</scope>
    <source>
        <strain evidence="2 3">BN140078</strain>
    </source>
</reference>
<sequence>MNILTISHKGRRAFNQDLIFTQTYNDGSYLLAVADGMGGYEHGGLAAQLVVDNITAYLSTVDVINAFQIQKAINKSNLAIRQKSADLSTKMGATVGGVVINNATVLFFWVGDVKVWHFRDHGLIAETVSHNLVNNLVANGAVAAVSQLSKYKHVVTRSIQGDIKPPLVEICMGDFQVDRDVIIVCSDGVHDVLDGLQMEGILRSNGSAAGAFEAVKLRLLDEGVDNFSLIVLSQ</sequence>
<accession>A0A5B2VJR1</accession>
<keyword evidence="3" id="KW-1185">Reference proteome</keyword>
<dbReference type="SMART" id="SM00332">
    <property type="entry name" value="PP2Cc"/>
    <property type="match status" value="1"/>
</dbReference>
<proteinExistence type="predicted"/>
<feature type="domain" description="PPM-type phosphatase" evidence="1">
    <location>
        <begin position="1"/>
        <end position="234"/>
    </location>
</feature>
<dbReference type="SMART" id="SM00331">
    <property type="entry name" value="PP2C_SIG"/>
    <property type="match status" value="1"/>
</dbReference>
<dbReference type="InterPro" id="IPR001932">
    <property type="entry name" value="PPM-type_phosphatase-like_dom"/>
</dbReference>
<dbReference type="Pfam" id="PF13672">
    <property type="entry name" value="PP2C_2"/>
    <property type="match status" value="1"/>
</dbReference>
<organism evidence="2 3">
    <name type="scientific">Chitinophaga agrisoli</name>
    <dbReference type="NCBI Taxonomy" id="2607653"/>
    <lineage>
        <taxon>Bacteria</taxon>
        <taxon>Pseudomonadati</taxon>
        <taxon>Bacteroidota</taxon>
        <taxon>Chitinophagia</taxon>
        <taxon>Chitinophagales</taxon>
        <taxon>Chitinophagaceae</taxon>
        <taxon>Chitinophaga</taxon>
    </lineage>
</organism>
<dbReference type="EMBL" id="VUOC01000004">
    <property type="protein sequence ID" value="KAA2238820.1"/>
    <property type="molecule type" value="Genomic_DNA"/>
</dbReference>
<name>A0A5B2VJR1_9BACT</name>
<dbReference type="AlphaFoldDB" id="A0A5B2VJR1"/>
<dbReference type="SUPFAM" id="SSF81606">
    <property type="entry name" value="PP2C-like"/>
    <property type="match status" value="1"/>
</dbReference>
<evidence type="ECO:0000313" key="3">
    <source>
        <dbReference type="Proteomes" id="UP000324611"/>
    </source>
</evidence>
<evidence type="ECO:0000259" key="1">
    <source>
        <dbReference type="PROSITE" id="PS51746"/>
    </source>
</evidence>
<dbReference type="PROSITE" id="PS51746">
    <property type="entry name" value="PPM_2"/>
    <property type="match status" value="1"/>
</dbReference>
<protein>
    <recommendedName>
        <fullName evidence="1">PPM-type phosphatase domain-containing protein</fullName>
    </recommendedName>
</protein>
<evidence type="ECO:0000313" key="2">
    <source>
        <dbReference type="EMBL" id="KAA2238820.1"/>
    </source>
</evidence>
<dbReference type="InterPro" id="IPR036457">
    <property type="entry name" value="PPM-type-like_dom_sf"/>
</dbReference>
<gene>
    <name evidence="2" type="ORF">F0L74_21640</name>
</gene>
<comment type="caution">
    <text evidence="2">The sequence shown here is derived from an EMBL/GenBank/DDBJ whole genome shotgun (WGS) entry which is preliminary data.</text>
</comment>
<dbReference type="Proteomes" id="UP000324611">
    <property type="component" value="Unassembled WGS sequence"/>
</dbReference>
<dbReference type="CDD" id="cd00143">
    <property type="entry name" value="PP2Cc"/>
    <property type="match status" value="1"/>
</dbReference>